<dbReference type="EMBL" id="FRCX01000019">
    <property type="protein sequence ID" value="SHN43861.1"/>
    <property type="molecule type" value="Genomic_DNA"/>
</dbReference>
<organism evidence="2 3">
    <name type="scientific">Duganella sacchari</name>
    <dbReference type="NCBI Taxonomy" id="551987"/>
    <lineage>
        <taxon>Bacteria</taxon>
        <taxon>Pseudomonadati</taxon>
        <taxon>Pseudomonadota</taxon>
        <taxon>Betaproteobacteria</taxon>
        <taxon>Burkholderiales</taxon>
        <taxon>Oxalobacteraceae</taxon>
        <taxon>Telluria group</taxon>
        <taxon>Duganella</taxon>
    </lineage>
</organism>
<dbReference type="OrthoDB" id="9180744at2"/>
<dbReference type="STRING" id="551987.SAMN05192549_1199"/>
<keyword evidence="1" id="KW-0732">Signal</keyword>
<feature type="signal peptide" evidence="1">
    <location>
        <begin position="1"/>
        <end position="26"/>
    </location>
</feature>
<gene>
    <name evidence="2" type="ORF">SAMN05192549_1199</name>
</gene>
<dbReference type="AlphaFoldDB" id="A0A1M7RCD3"/>
<accession>A0A1M7RCD3</accession>
<dbReference type="Proteomes" id="UP000184339">
    <property type="component" value="Unassembled WGS sequence"/>
</dbReference>
<dbReference type="InterPro" id="IPR042230">
    <property type="entry name" value="CusF_sf"/>
</dbReference>
<sequence length="109" mass="11376">MNHLNKVVLAAVIGFSFASVGSVAYAQQASASAAQAVMSDGEIKKVDKEAGKLTIKHGELKNLGMPGMTMVFKVQDPAMLDKVKQGDKVRFVADKVGGALTVTAIEAAK</sequence>
<keyword evidence="3" id="KW-1185">Reference proteome</keyword>
<dbReference type="Gene3D" id="2.40.50.320">
    <property type="entry name" value="Copper binding periplasmic protein CusF"/>
    <property type="match status" value="1"/>
</dbReference>
<dbReference type="Pfam" id="PF11604">
    <property type="entry name" value="CusF_Ec"/>
    <property type="match status" value="1"/>
</dbReference>
<evidence type="ECO:0000256" key="1">
    <source>
        <dbReference type="SAM" id="SignalP"/>
    </source>
</evidence>
<dbReference type="RefSeq" id="WP_072789995.1">
    <property type="nucleotide sequence ID" value="NZ_FRCX01000019.1"/>
</dbReference>
<name>A0A1M7RCD3_9BURK</name>
<feature type="chain" id="PRO_5013269267" evidence="1">
    <location>
        <begin position="27"/>
        <end position="109"/>
    </location>
</feature>
<proteinExistence type="predicted"/>
<evidence type="ECO:0000313" key="2">
    <source>
        <dbReference type="EMBL" id="SHN43861.1"/>
    </source>
</evidence>
<reference evidence="3" key="1">
    <citation type="submission" date="2016-11" db="EMBL/GenBank/DDBJ databases">
        <authorList>
            <person name="Varghese N."/>
            <person name="Submissions S."/>
        </authorList>
    </citation>
    <scope>NUCLEOTIDE SEQUENCE [LARGE SCALE GENOMIC DNA]</scope>
    <source>
        <strain evidence="3">Sac-22</strain>
    </source>
</reference>
<evidence type="ECO:0000313" key="3">
    <source>
        <dbReference type="Proteomes" id="UP000184339"/>
    </source>
</evidence>
<dbReference type="InterPro" id="IPR021647">
    <property type="entry name" value="CusF_Ec"/>
</dbReference>
<protein>
    <submittedName>
        <fullName evidence="2">Cu and Ag efflux protein CusF</fullName>
    </submittedName>
</protein>